<dbReference type="InterPro" id="IPR016032">
    <property type="entry name" value="Sig_transdc_resp-reg_C-effctor"/>
</dbReference>
<dbReference type="Proteomes" id="UP000000310">
    <property type="component" value="Chromosome"/>
</dbReference>
<dbReference type="eggNOG" id="COG2197">
    <property type="taxonomic scope" value="Bacteria"/>
</dbReference>
<organism evidence="5 6">
    <name type="scientific">Pseudopedobacter saltans (strain ATCC 51119 / DSM 12145 / JCM 21818 / CCUG 39354 / LMG 10337 / NBRC 100064 / NCIMB 13643)</name>
    <name type="common">Pedobacter saltans</name>
    <dbReference type="NCBI Taxonomy" id="762903"/>
    <lineage>
        <taxon>Bacteria</taxon>
        <taxon>Pseudomonadati</taxon>
        <taxon>Bacteroidota</taxon>
        <taxon>Sphingobacteriia</taxon>
        <taxon>Sphingobacteriales</taxon>
        <taxon>Sphingobacteriaceae</taxon>
        <taxon>Pseudopedobacter</taxon>
    </lineage>
</organism>
<evidence type="ECO:0000259" key="4">
    <source>
        <dbReference type="PROSITE" id="PS50043"/>
    </source>
</evidence>
<dbReference type="InterPro" id="IPR000792">
    <property type="entry name" value="Tscrpt_reg_LuxR_C"/>
</dbReference>
<accession>F0SCF2</accession>
<dbReference type="SMART" id="SM00421">
    <property type="entry name" value="HTH_LUXR"/>
    <property type="match status" value="1"/>
</dbReference>
<sequence length="235" mass="27163">MELDLQLHHLANSLKKGDIGIADIGELLPVSVMLHDLENLQPVCCSYMNNWGCERLGTSVEEVNELGEAYYERYFIKEESNAILKGMSGYLLEGDFSKQHNFFQQVKLHKEIDYTWFYTMSRIIKLQTQQELLHKLMLISCPIAGIDNLVKRFGRVLDQDNYIRQHYPNFAKLTKREKEIISLLSDGKSSPEIADMLFISANTVITHRKNIVKKLGMKSFAHLVRFAIAFDLVKY</sequence>
<evidence type="ECO:0000313" key="5">
    <source>
        <dbReference type="EMBL" id="ADY52786.1"/>
    </source>
</evidence>
<dbReference type="KEGG" id="psn:Pedsa_2237"/>
<reference evidence="5 6" key="1">
    <citation type="journal article" date="2011" name="Stand. Genomic Sci.">
        <title>Complete genome sequence of the gliding, heparinolytic Pedobacter saltans type strain (113).</title>
        <authorList>
            <person name="Liolios K."/>
            <person name="Sikorski J."/>
            <person name="Lu M."/>
            <person name="Nolan M."/>
            <person name="Lapidus A."/>
            <person name="Lucas S."/>
            <person name="Hammon N."/>
            <person name="Deshpande S."/>
            <person name="Cheng J.F."/>
            <person name="Tapia R."/>
            <person name="Han C."/>
            <person name="Goodwin L."/>
            <person name="Pitluck S."/>
            <person name="Huntemann M."/>
            <person name="Ivanova N."/>
            <person name="Pagani I."/>
            <person name="Mavromatis K."/>
            <person name="Ovchinikova G."/>
            <person name="Pati A."/>
            <person name="Chen A."/>
            <person name="Palaniappan K."/>
            <person name="Land M."/>
            <person name="Hauser L."/>
            <person name="Brambilla E.M."/>
            <person name="Kotsyurbenko O."/>
            <person name="Rohde M."/>
            <person name="Tindall B.J."/>
            <person name="Abt B."/>
            <person name="Goker M."/>
            <person name="Detter J.C."/>
            <person name="Woyke T."/>
            <person name="Bristow J."/>
            <person name="Eisen J.A."/>
            <person name="Markowitz V."/>
            <person name="Hugenholtz P."/>
            <person name="Klenk H.P."/>
            <person name="Kyrpides N.C."/>
        </authorList>
    </citation>
    <scope>NUCLEOTIDE SEQUENCE [LARGE SCALE GENOMIC DNA]</scope>
    <source>
        <strain evidence="6">ATCC 51119 / DSM 12145 / JCM 21818 / LMG 10337 / NBRC 100064 / NCIMB 13643</strain>
    </source>
</reference>
<dbReference type="EMBL" id="CP002545">
    <property type="protein sequence ID" value="ADY52786.1"/>
    <property type="molecule type" value="Genomic_DNA"/>
</dbReference>
<dbReference type="SUPFAM" id="SSF46894">
    <property type="entry name" value="C-terminal effector domain of the bipartite response regulators"/>
    <property type="match status" value="1"/>
</dbReference>
<keyword evidence="3" id="KW-0804">Transcription</keyword>
<dbReference type="PROSITE" id="PS50043">
    <property type="entry name" value="HTH_LUXR_2"/>
    <property type="match status" value="1"/>
</dbReference>
<dbReference type="STRING" id="762903.Pedsa_2237"/>
<dbReference type="HOGENOM" id="CLU_1163929_0_0_10"/>
<proteinExistence type="predicted"/>
<dbReference type="InterPro" id="IPR036388">
    <property type="entry name" value="WH-like_DNA-bd_sf"/>
</dbReference>
<evidence type="ECO:0000256" key="1">
    <source>
        <dbReference type="ARBA" id="ARBA00023015"/>
    </source>
</evidence>
<dbReference type="GO" id="GO:0006355">
    <property type="term" value="P:regulation of DNA-templated transcription"/>
    <property type="evidence" value="ECO:0007669"/>
    <property type="project" value="InterPro"/>
</dbReference>
<dbReference type="RefSeq" id="WP_013633272.1">
    <property type="nucleotide sequence ID" value="NC_015177.1"/>
</dbReference>
<name>F0SCF2_PSESL</name>
<dbReference type="PRINTS" id="PR00038">
    <property type="entry name" value="HTHLUXR"/>
</dbReference>
<dbReference type="PANTHER" id="PTHR44688">
    <property type="entry name" value="DNA-BINDING TRANSCRIPTIONAL ACTIVATOR DEVR_DOSR"/>
    <property type="match status" value="1"/>
</dbReference>
<dbReference type="Gene3D" id="1.10.10.10">
    <property type="entry name" value="Winged helix-like DNA-binding domain superfamily/Winged helix DNA-binding domain"/>
    <property type="match status" value="1"/>
</dbReference>
<dbReference type="CDD" id="cd06170">
    <property type="entry name" value="LuxR_C_like"/>
    <property type="match status" value="1"/>
</dbReference>
<keyword evidence="2" id="KW-0238">DNA-binding</keyword>
<gene>
    <name evidence="5" type="ordered locus">Pedsa_2237</name>
</gene>
<evidence type="ECO:0000313" key="6">
    <source>
        <dbReference type="Proteomes" id="UP000000310"/>
    </source>
</evidence>
<dbReference type="Pfam" id="PF00196">
    <property type="entry name" value="GerE"/>
    <property type="match status" value="1"/>
</dbReference>
<protein>
    <submittedName>
        <fullName evidence="5">Transcriptional regulator, LuxR family</fullName>
    </submittedName>
</protein>
<dbReference type="AlphaFoldDB" id="F0SCF2"/>
<keyword evidence="6" id="KW-1185">Reference proteome</keyword>
<keyword evidence="1" id="KW-0805">Transcription regulation</keyword>
<evidence type="ECO:0000256" key="3">
    <source>
        <dbReference type="ARBA" id="ARBA00023163"/>
    </source>
</evidence>
<reference evidence="6" key="2">
    <citation type="submission" date="2011-02" db="EMBL/GenBank/DDBJ databases">
        <title>The complete genome of Pedobacter saltans DSM 12145.</title>
        <authorList>
            <consortium name="US DOE Joint Genome Institute (JGI-PGF)"/>
            <person name="Lucas S."/>
            <person name="Copeland A."/>
            <person name="Lapidus A."/>
            <person name="Bruce D."/>
            <person name="Goodwin L."/>
            <person name="Pitluck S."/>
            <person name="Kyrpides N."/>
            <person name="Mavromatis K."/>
            <person name="Pagani I."/>
            <person name="Ivanova N."/>
            <person name="Ovchinnikova G."/>
            <person name="Lu M."/>
            <person name="Detter J.C."/>
            <person name="Han C."/>
            <person name="Land M."/>
            <person name="Hauser L."/>
            <person name="Markowitz V."/>
            <person name="Cheng J.-F."/>
            <person name="Hugenholtz P."/>
            <person name="Woyke T."/>
            <person name="Wu D."/>
            <person name="Tindall B."/>
            <person name="Pomrenke H.G."/>
            <person name="Brambilla E."/>
            <person name="Klenk H.-P."/>
            <person name="Eisen J.A."/>
        </authorList>
    </citation>
    <scope>NUCLEOTIDE SEQUENCE [LARGE SCALE GENOMIC DNA]</scope>
    <source>
        <strain evidence="6">ATCC 51119 / DSM 12145 / JCM 21818 / LMG 10337 / NBRC 100064 / NCIMB 13643</strain>
    </source>
</reference>
<feature type="domain" description="HTH luxR-type" evidence="4">
    <location>
        <begin position="166"/>
        <end position="231"/>
    </location>
</feature>
<dbReference type="PROSITE" id="PS00622">
    <property type="entry name" value="HTH_LUXR_1"/>
    <property type="match status" value="1"/>
</dbReference>
<dbReference type="GO" id="GO:0003677">
    <property type="term" value="F:DNA binding"/>
    <property type="evidence" value="ECO:0007669"/>
    <property type="project" value="UniProtKB-KW"/>
</dbReference>
<evidence type="ECO:0000256" key="2">
    <source>
        <dbReference type="ARBA" id="ARBA00023125"/>
    </source>
</evidence>
<dbReference type="PANTHER" id="PTHR44688:SF16">
    <property type="entry name" value="DNA-BINDING TRANSCRIPTIONAL ACTIVATOR DEVR_DOSR"/>
    <property type="match status" value="1"/>
</dbReference>
<dbReference type="OrthoDB" id="965844at2"/>